<dbReference type="RefSeq" id="WP_336348389.1">
    <property type="nucleotide sequence ID" value="NZ_JAZAQL010000001.1"/>
</dbReference>
<dbReference type="EMBL" id="JBHSXN010000001">
    <property type="protein sequence ID" value="MFC6951354.1"/>
    <property type="molecule type" value="Genomic_DNA"/>
</dbReference>
<feature type="transmembrane region" description="Helical" evidence="1">
    <location>
        <begin position="323"/>
        <end position="344"/>
    </location>
</feature>
<keyword evidence="1" id="KW-0472">Membrane</keyword>
<sequence>MTRVRRLVSIVVALVLATGTVSAHGAALRESAGSLSIPTWLFLATGGGVVGASFLLATFATDRTFVRRSHDHARVLAAVPRVLRAVVAPLVGLLGLLAVLAFGFGAAVDVAPADPQQNLAILLVWVGWWAGYVMSLYLVGNTWPALDPFRTIARALPSLDREYPGHWGAWPAVVGLLALVFVEVALPLAEDPGLLAAAVAGYGALTVTGAVTFGVDDWFATADPVARAFDHYGRVAPLARTDDGVVLRMPGAGLVDATGETGRRADGPSASDADATAGGPFADAGGVAFVVALVFATTYDGFVATPAWRSIAEAVHAPGVPGVLVYAIAYALGYLAFVAVYRWAARSGRRTGDTFVAVDELARRFAPPLLAIAAGYHLAHYLGFFVSLSLPLASALAAPTAPPAPQLFVLPSFFGGIAITAILVGHLLAVWVAHAIGFELFPERLQAVRAQYAFVAVMIAYTTLSLWIVSQPTVTPPFL</sequence>
<feature type="transmembrane region" description="Helical" evidence="1">
    <location>
        <begin position="119"/>
        <end position="146"/>
    </location>
</feature>
<keyword evidence="1" id="KW-0812">Transmembrane</keyword>
<evidence type="ECO:0000256" key="1">
    <source>
        <dbReference type="SAM" id="Phobius"/>
    </source>
</evidence>
<keyword evidence="3" id="KW-1185">Reference proteome</keyword>
<feature type="transmembrane region" description="Helical" evidence="1">
    <location>
        <begin position="284"/>
        <end position="303"/>
    </location>
</feature>
<feature type="transmembrane region" description="Helical" evidence="1">
    <location>
        <begin position="365"/>
        <end position="393"/>
    </location>
</feature>
<dbReference type="Proteomes" id="UP001596395">
    <property type="component" value="Unassembled WGS sequence"/>
</dbReference>
<keyword evidence="1" id="KW-1133">Transmembrane helix</keyword>
<dbReference type="AlphaFoldDB" id="A0ABD5VCV2"/>
<name>A0ABD5VCV2_9EURY</name>
<feature type="transmembrane region" description="Helical" evidence="1">
    <location>
        <begin position="82"/>
        <end position="107"/>
    </location>
</feature>
<feature type="transmembrane region" description="Helical" evidence="1">
    <location>
        <begin position="450"/>
        <end position="469"/>
    </location>
</feature>
<comment type="caution">
    <text evidence="2">The sequence shown here is derived from an EMBL/GenBank/DDBJ whole genome shotgun (WGS) entry which is preliminary data.</text>
</comment>
<proteinExistence type="predicted"/>
<feature type="transmembrane region" description="Helical" evidence="1">
    <location>
        <begin position="39"/>
        <end position="61"/>
    </location>
</feature>
<evidence type="ECO:0000313" key="3">
    <source>
        <dbReference type="Proteomes" id="UP001596395"/>
    </source>
</evidence>
<accession>A0ABD5VCV2</accession>
<evidence type="ECO:0008006" key="4">
    <source>
        <dbReference type="Google" id="ProtNLM"/>
    </source>
</evidence>
<organism evidence="2 3">
    <name type="scientific">Halorubellus litoreus</name>
    <dbReference type="NCBI Taxonomy" id="755308"/>
    <lineage>
        <taxon>Archaea</taxon>
        <taxon>Methanobacteriati</taxon>
        <taxon>Methanobacteriota</taxon>
        <taxon>Stenosarchaea group</taxon>
        <taxon>Halobacteria</taxon>
        <taxon>Halobacteriales</taxon>
        <taxon>Halorubellaceae</taxon>
        <taxon>Halorubellus</taxon>
    </lineage>
</organism>
<feature type="transmembrane region" description="Helical" evidence="1">
    <location>
        <begin position="194"/>
        <end position="215"/>
    </location>
</feature>
<feature type="transmembrane region" description="Helical" evidence="1">
    <location>
        <begin position="167"/>
        <end position="188"/>
    </location>
</feature>
<evidence type="ECO:0000313" key="2">
    <source>
        <dbReference type="EMBL" id="MFC6951354.1"/>
    </source>
</evidence>
<protein>
    <recommendedName>
        <fullName evidence="4">Yip1 domain-containing protein</fullName>
    </recommendedName>
</protein>
<reference evidence="2 3" key="1">
    <citation type="journal article" date="2019" name="Int. J. Syst. Evol. Microbiol.">
        <title>The Global Catalogue of Microorganisms (GCM) 10K type strain sequencing project: providing services to taxonomists for standard genome sequencing and annotation.</title>
        <authorList>
            <consortium name="The Broad Institute Genomics Platform"/>
            <consortium name="The Broad Institute Genome Sequencing Center for Infectious Disease"/>
            <person name="Wu L."/>
            <person name="Ma J."/>
        </authorList>
    </citation>
    <scope>NUCLEOTIDE SEQUENCE [LARGE SCALE GENOMIC DNA]</scope>
    <source>
        <strain evidence="2 3">GX26</strain>
    </source>
</reference>
<feature type="transmembrane region" description="Helical" evidence="1">
    <location>
        <begin position="413"/>
        <end position="438"/>
    </location>
</feature>
<gene>
    <name evidence="2" type="ORF">ACFQGB_00630</name>
</gene>